<dbReference type="OrthoDB" id="4771285at2759"/>
<sequence length="92" mass="10400">IDELFLSSLNLFNFASLLQALVFMATIGDSFLADLDDLSDNENDLPKEDEGNADDMEEDLDGDMADIENLNYDDLDSVSKLQKTQRYIDIMQ</sequence>
<keyword evidence="2" id="KW-0812">Transmembrane</keyword>
<keyword evidence="3" id="KW-0687">Ribonucleoprotein</keyword>
<keyword evidence="2" id="KW-1133">Transmembrane helix</keyword>
<evidence type="ECO:0000256" key="2">
    <source>
        <dbReference type="SAM" id="Phobius"/>
    </source>
</evidence>
<gene>
    <name evidence="3" type="ORF">FRX31_016378</name>
</gene>
<dbReference type="GO" id="GO:0071011">
    <property type="term" value="C:precatalytic spliceosome"/>
    <property type="evidence" value="ECO:0007669"/>
    <property type="project" value="TreeGrafter"/>
</dbReference>
<keyword evidence="2" id="KW-0472">Membrane</keyword>
<feature type="transmembrane region" description="Helical" evidence="2">
    <location>
        <begin position="12"/>
        <end position="32"/>
    </location>
</feature>
<reference evidence="3 4" key="1">
    <citation type="submission" date="2020-06" db="EMBL/GenBank/DDBJ databases">
        <title>Transcriptomic and genomic resources for Thalictrum thalictroides and T. hernandezii: Facilitating candidate gene discovery in an emerging model plant lineage.</title>
        <authorList>
            <person name="Arias T."/>
            <person name="Riano-Pachon D.M."/>
            <person name="Di Stilio V.S."/>
        </authorList>
    </citation>
    <scope>NUCLEOTIDE SEQUENCE [LARGE SCALE GENOMIC DNA]</scope>
    <source>
        <strain evidence="4">cv. WT478/WT964</strain>
        <tissue evidence="3">Leaves</tissue>
    </source>
</reference>
<comment type="caution">
    <text evidence="3">The sequence shown here is derived from an EMBL/GenBank/DDBJ whole genome shotgun (WGS) entry which is preliminary data.</text>
</comment>
<dbReference type="Proteomes" id="UP000554482">
    <property type="component" value="Unassembled WGS sequence"/>
</dbReference>
<dbReference type="PANTHER" id="PTHR13904">
    <property type="entry name" value="PRE-MRNA SPLICING FACTOR PRP31"/>
    <property type="match status" value="1"/>
</dbReference>
<dbReference type="GO" id="GO:0046540">
    <property type="term" value="C:U4/U6 x U5 tri-snRNP complex"/>
    <property type="evidence" value="ECO:0007669"/>
    <property type="project" value="InterPro"/>
</dbReference>
<evidence type="ECO:0000313" key="3">
    <source>
        <dbReference type="EMBL" id="KAF5194035.1"/>
    </source>
</evidence>
<organism evidence="3 4">
    <name type="scientific">Thalictrum thalictroides</name>
    <name type="common">Rue-anemone</name>
    <name type="synonym">Anemone thalictroides</name>
    <dbReference type="NCBI Taxonomy" id="46969"/>
    <lineage>
        <taxon>Eukaryota</taxon>
        <taxon>Viridiplantae</taxon>
        <taxon>Streptophyta</taxon>
        <taxon>Embryophyta</taxon>
        <taxon>Tracheophyta</taxon>
        <taxon>Spermatophyta</taxon>
        <taxon>Magnoliopsida</taxon>
        <taxon>Ranunculales</taxon>
        <taxon>Ranunculaceae</taxon>
        <taxon>Thalictroideae</taxon>
        <taxon>Thalictrum</taxon>
    </lineage>
</organism>
<feature type="non-terminal residue" evidence="3">
    <location>
        <position position="92"/>
    </location>
</feature>
<feature type="non-terminal residue" evidence="3">
    <location>
        <position position="1"/>
    </location>
</feature>
<dbReference type="GO" id="GO:0005687">
    <property type="term" value="C:U4 snRNP"/>
    <property type="evidence" value="ECO:0007669"/>
    <property type="project" value="TreeGrafter"/>
</dbReference>
<evidence type="ECO:0000313" key="4">
    <source>
        <dbReference type="Proteomes" id="UP000554482"/>
    </source>
</evidence>
<accession>A0A7J6WCC8</accession>
<name>A0A7J6WCC8_THATH</name>
<dbReference type="EMBL" id="JABWDY010019280">
    <property type="protein sequence ID" value="KAF5194035.1"/>
    <property type="molecule type" value="Genomic_DNA"/>
</dbReference>
<dbReference type="InterPro" id="IPR027105">
    <property type="entry name" value="Prp31"/>
</dbReference>
<keyword evidence="4" id="KW-1185">Reference proteome</keyword>
<dbReference type="AlphaFoldDB" id="A0A7J6WCC8"/>
<feature type="region of interest" description="Disordered" evidence="1">
    <location>
        <begin position="38"/>
        <end position="59"/>
    </location>
</feature>
<evidence type="ECO:0000256" key="1">
    <source>
        <dbReference type="SAM" id="MobiDB-lite"/>
    </source>
</evidence>
<dbReference type="PANTHER" id="PTHR13904:SF0">
    <property type="entry name" value="U4_U6 SMALL NUCLEAR RIBONUCLEOPROTEIN PRP31"/>
    <property type="match status" value="1"/>
</dbReference>
<proteinExistence type="predicted"/>
<dbReference type="GO" id="GO:0000244">
    <property type="term" value="P:spliceosomal tri-snRNP complex assembly"/>
    <property type="evidence" value="ECO:0007669"/>
    <property type="project" value="InterPro"/>
</dbReference>
<protein>
    <submittedName>
        <fullName evidence="3">U4/U6 small nuclear ribonucleoprotein Prp31-like protein</fullName>
    </submittedName>
</protein>